<dbReference type="EMBL" id="JAYKXN010000008">
    <property type="protein sequence ID" value="KAK7263398.1"/>
    <property type="molecule type" value="Genomic_DNA"/>
</dbReference>
<reference evidence="1 2" key="1">
    <citation type="submission" date="2024-01" db="EMBL/GenBank/DDBJ databases">
        <title>The genomes of 5 underutilized Papilionoideae crops provide insights into root nodulation and disease resistance.</title>
        <authorList>
            <person name="Yuan L."/>
        </authorList>
    </citation>
    <scope>NUCLEOTIDE SEQUENCE [LARGE SCALE GENOMIC DNA]</scope>
    <source>
        <strain evidence="1">LY-2023</strain>
        <tissue evidence="1">Leaf</tissue>
    </source>
</reference>
<dbReference type="AlphaFoldDB" id="A0AAN9EUH8"/>
<evidence type="ECO:0000313" key="2">
    <source>
        <dbReference type="Proteomes" id="UP001359559"/>
    </source>
</evidence>
<comment type="caution">
    <text evidence="1">The sequence shown here is derived from an EMBL/GenBank/DDBJ whole genome shotgun (WGS) entry which is preliminary data.</text>
</comment>
<protein>
    <submittedName>
        <fullName evidence="1">Uncharacterized protein</fullName>
    </submittedName>
</protein>
<organism evidence="1 2">
    <name type="scientific">Clitoria ternatea</name>
    <name type="common">Butterfly pea</name>
    <dbReference type="NCBI Taxonomy" id="43366"/>
    <lineage>
        <taxon>Eukaryota</taxon>
        <taxon>Viridiplantae</taxon>
        <taxon>Streptophyta</taxon>
        <taxon>Embryophyta</taxon>
        <taxon>Tracheophyta</taxon>
        <taxon>Spermatophyta</taxon>
        <taxon>Magnoliopsida</taxon>
        <taxon>eudicotyledons</taxon>
        <taxon>Gunneridae</taxon>
        <taxon>Pentapetalae</taxon>
        <taxon>rosids</taxon>
        <taxon>fabids</taxon>
        <taxon>Fabales</taxon>
        <taxon>Fabaceae</taxon>
        <taxon>Papilionoideae</taxon>
        <taxon>50 kb inversion clade</taxon>
        <taxon>NPAAA clade</taxon>
        <taxon>indigoferoid/millettioid clade</taxon>
        <taxon>Phaseoleae</taxon>
        <taxon>Clitoria</taxon>
    </lineage>
</organism>
<proteinExistence type="predicted"/>
<sequence>MLMPQVVALRLRLAEKETAGICLVSLVLFLPAEPVSFVGEVAGIGWDILGSDISHLPKHVEAKEFLLLIIFLRDDAAISTTLLLLEVELFDGEAGVVHRLLPCLDIGLDFGVSILDLPLIALDRSLGLQISSSTLLFSLSPRLVDVIASCMH</sequence>
<name>A0AAN9EUH8_CLITE</name>
<accession>A0AAN9EUH8</accession>
<keyword evidence="2" id="KW-1185">Reference proteome</keyword>
<dbReference type="Proteomes" id="UP001359559">
    <property type="component" value="Unassembled WGS sequence"/>
</dbReference>
<evidence type="ECO:0000313" key="1">
    <source>
        <dbReference type="EMBL" id="KAK7263398.1"/>
    </source>
</evidence>
<gene>
    <name evidence="1" type="ORF">RJT34_30987</name>
</gene>